<dbReference type="Gene3D" id="1.10.10.10">
    <property type="entry name" value="Winged helix-like DNA-binding domain superfamily/Winged helix DNA-binding domain"/>
    <property type="match status" value="1"/>
</dbReference>
<dbReference type="Pfam" id="PF03466">
    <property type="entry name" value="LysR_substrate"/>
    <property type="match status" value="1"/>
</dbReference>
<accession>A0A919SN30</accession>
<organism evidence="6 7">
    <name type="scientific">Actinoplanes auranticolor</name>
    <dbReference type="NCBI Taxonomy" id="47988"/>
    <lineage>
        <taxon>Bacteria</taxon>
        <taxon>Bacillati</taxon>
        <taxon>Actinomycetota</taxon>
        <taxon>Actinomycetes</taxon>
        <taxon>Micromonosporales</taxon>
        <taxon>Micromonosporaceae</taxon>
        <taxon>Actinoplanes</taxon>
    </lineage>
</organism>
<dbReference type="Gene3D" id="3.40.190.290">
    <property type="match status" value="1"/>
</dbReference>
<dbReference type="PANTHER" id="PTHR30346:SF0">
    <property type="entry name" value="HCA OPERON TRANSCRIPTIONAL ACTIVATOR HCAR"/>
    <property type="match status" value="1"/>
</dbReference>
<evidence type="ECO:0000256" key="3">
    <source>
        <dbReference type="ARBA" id="ARBA00023125"/>
    </source>
</evidence>
<dbReference type="Proteomes" id="UP000681340">
    <property type="component" value="Unassembled WGS sequence"/>
</dbReference>
<evidence type="ECO:0000256" key="2">
    <source>
        <dbReference type="ARBA" id="ARBA00023015"/>
    </source>
</evidence>
<dbReference type="AlphaFoldDB" id="A0A919SN30"/>
<dbReference type="PANTHER" id="PTHR30346">
    <property type="entry name" value="TRANSCRIPTIONAL DUAL REGULATOR HCAR-RELATED"/>
    <property type="match status" value="1"/>
</dbReference>
<dbReference type="CDD" id="cd05466">
    <property type="entry name" value="PBP2_LTTR_substrate"/>
    <property type="match status" value="1"/>
</dbReference>
<dbReference type="GO" id="GO:0003677">
    <property type="term" value="F:DNA binding"/>
    <property type="evidence" value="ECO:0007669"/>
    <property type="project" value="UniProtKB-KW"/>
</dbReference>
<keyword evidence="7" id="KW-1185">Reference proteome</keyword>
<feature type="domain" description="HTH lysR-type" evidence="5">
    <location>
        <begin position="6"/>
        <end position="63"/>
    </location>
</feature>
<keyword evidence="2" id="KW-0805">Transcription regulation</keyword>
<dbReference type="PROSITE" id="PS50931">
    <property type="entry name" value="HTH_LYSR"/>
    <property type="match status" value="1"/>
</dbReference>
<keyword evidence="3" id="KW-0238">DNA-binding</keyword>
<evidence type="ECO:0000256" key="4">
    <source>
        <dbReference type="ARBA" id="ARBA00023163"/>
    </source>
</evidence>
<dbReference type="EMBL" id="BOQL01000046">
    <property type="protein sequence ID" value="GIM73698.1"/>
    <property type="molecule type" value="Genomic_DNA"/>
</dbReference>
<dbReference type="SUPFAM" id="SSF46785">
    <property type="entry name" value="Winged helix' DNA-binding domain"/>
    <property type="match status" value="1"/>
</dbReference>
<proteinExistence type="inferred from homology"/>
<dbReference type="GO" id="GO:0003700">
    <property type="term" value="F:DNA-binding transcription factor activity"/>
    <property type="evidence" value="ECO:0007669"/>
    <property type="project" value="InterPro"/>
</dbReference>
<dbReference type="InterPro" id="IPR005119">
    <property type="entry name" value="LysR_subst-bd"/>
</dbReference>
<dbReference type="GO" id="GO:0032993">
    <property type="term" value="C:protein-DNA complex"/>
    <property type="evidence" value="ECO:0007669"/>
    <property type="project" value="TreeGrafter"/>
</dbReference>
<dbReference type="PRINTS" id="PR00039">
    <property type="entry name" value="HTHLYSR"/>
</dbReference>
<keyword evidence="4" id="KW-0804">Transcription</keyword>
<comment type="caution">
    <text evidence="6">The sequence shown here is derived from an EMBL/GenBank/DDBJ whole genome shotgun (WGS) entry which is preliminary data.</text>
</comment>
<dbReference type="SUPFAM" id="SSF53850">
    <property type="entry name" value="Periplasmic binding protein-like II"/>
    <property type="match status" value="1"/>
</dbReference>
<comment type="similarity">
    <text evidence="1">Belongs to the LysR transcriptional regulatory family.</text>
</comment>
<dbReference type="InterPro" id="IPR036390">
    <property type="entry name" value="WH_DNA-bd_sf"/>
</dbReference>
<dbReference type="Pfam" id="PF00126">
    <property type="entry name" value="HTH_1"/>
    <property type="match status" value="1"/>
</dbReference>
<gene>
    <name evidence="6" type="ORF">Aau02nite_57230</name>
</gene>
<name>A0A919SN30_9ACTN</name>
<reference evidence="6" key="1">
    <citation type="submission" date="2021-03" db="EMBL/GenBank/DDBJ databases">
        <title>Whole genome shotgun sequence of Actinoplanes auranticolor NBRC 12245.</title>
        <authorList>
            <person name="Komaki H."/>
            <person name="Tamura T."/>
        </authorList>
    </citation>
    <scope>NUCLEOTIDE SEQUENCE</scope>
    <source>
        <strain evidence="6">NBRC 12245</strain>
    </source>
</reference>
<evidence type="ECO:0000256" key="1">
    <source>
        <dbReference type="ARBA" id="ARBA00009437"/>
    </source>
</evidence>
<protein>
    <submittedName>
        <fullName evidence="6">LysR family transcriptional regulator</fullName>
    </submittedName>
</protein>
<dbReference type="RefSeq" id="WP_212991651.1">
    <property type="nucleotide sequence ID" value="NZ_BAABEA010000037.1"/>
</dbReference>
<evidence type="ECO:0000313" key="6">
    <source>
        <dbReference type="EMBL" id="GIM73698.1"/>
    </source>
</evidence>
<dbReference type="InterPro" id="IPR036388">
    <property type="entry name" value="WH-like_DNA-bd_sf"/>
</dbReference>
<sequence length="304" mass="32970">MAEPRISFDALAAFAAFADTLNLTRAAAALHLSQPALHAKIQTLSRELGRPLYEKVGRRLVLTPDGEQVARFAREQSDRVGRLLDDLRVTPMTRPIVLAAGHAAYLHVLGEVIRTTLAERPGSLRLLHTNRGEMLDAVRAGRAHLGVSVLDAIPNDVVSLPVATYPQVVLVPEAHRLARRRTVKLKDLAGEELVVPPQNRPHRVSLERAMRAAEVPWTVAAEIEGWPLTVHYAALGVGLAVVTGCVTPAAGLVARRVTDLPQVTYHAVHRRHAGDDPRVAALLTAIRAAHTTPTSRSRRAPSTC</sequence>
<evidence type="ECO:0000259" key="5">
    <source>
        <dbReference type="PROSITE" id="PS50931"/>
    </source>
</evidence>
<evidence type="ECO:0000313" key="7">
    <source>
        <dbReference type="Proteomes" id="UP000681340"/>
    </source>
</evidence>
<dbReference type="InterPro" id="IPR000847">
    <property type="entry name" value="LysR_HTH_N"/>
</dbReference>